<gene>
    <name evidence="2" type="ORF">ACFPWU_13980</name>
</gene>
<dbReference type="InterPro" id="IPR021005">
    <property type="entry name" value="Znf_CGNR"/>
</dbReference>
<dbReference type="InterPro" id="IPR023286">
    <property type="entry name" value="ABATE_dom_sf"/>
</dbReference>
<evidence type="ECO:0000313" key="3">
    <source>
        <dbReference type="Proteomes" id="UP001596098"/>
    </source>
</evidence>
<comment type="caution">
    <text evidence="2">The sequence shown here is derived from an EMBL/GenBank/DDBJ whole genome shotgun (WGS) entry which is preliminary data.</text>
</comment>
<dbReference type="Gene3D" id="1.10.3300.10">
    <property type="entry name" value="Jann2411-like domain"/>
    <property type="match status" value="1"/>
</dbReference>
<dbReference type="InterPro" id="IPR010852">
    <property type="entry name" value="ABATE"/>
</dbReference>
<name>A0ABW1QZ25_9ACTN</name>
<feature type="domain" description="Zinc finger CGNR" evidence="1">
    <location>
        <begin position="141"/>
        <end position="181"/>
    </location>
</feature>
<dbReference type="EMBL" id="JBHSQI010000009">
    <property type="protein sequence ID" value="MFC6154774.1"/>
    <property type="molecule type" value="Genomic_DNA"/>
</dbReference>
<dbReference type="RefSeq" id="WP_128219177.1">
    <property type="nucleotide sequence ID" value="NZ_CP034929.1"/>
</dbReference>
<organism evidence="2 3">
    <name type="scientific">Nocardioides yefusunii</name>
    <dbReference type="NCBI Taxonomy" id="2500546"/>
    <lineage>
        <taxon>Bacteria</taxon>
        <taxon>Bacillati</taxon>
        <taxon>Actinomycetota</taxon>
        <taxon>Actinomycetes</taxon>
        <taxon>Propionibacteriales</taxon>
        <taxon>Nocardioidaceae</taxon>
        <taxon>Nocardioides</taxon>
    </lineage>
</organism>
<protein>
    <submittedName>
        <fullName evidence="2">CGNR zinc finger domain-containing protein</fullName>
    </submittedName>
</protein>
<dbReference type="Pfam" id="PF07336">
    <property type="entry name" value="ABATE"/>
    <property type="match status" value="1"/>
</dbReference>
<keyword evidence="3" id="KW-1185">Reference proteome</keyword>
<dbReference type="PANTHER" id="PTHR35525:SF3">
    <property type="entry name" value="BLL6575 PROTEIN"/>
    <property type="match status" value="1"/>
</dbReference>
<dbReference type="SUPFAM" id="SSF160904">
    <property type="entry name" value="Jann2411-like"/>
    <property type="match status" value="1"/>
</dbReference>
<dbReference type="Pfam" id="PF11706">
    <property type="entry name" value="zf-CGNR"/>
    <property type="match status" value="1"/>
</dbReference>
<sequence length="182" mass="19440">MDATKVFRLENDVLAFRFTATLSDRAGESPRERLVDPAHLELWFRVAGLDVVGLDAADLRSAVDFREVVHRVGSAFATGLTPAVTDLAALNRVAAGGRATLVLDEKGCAAWSLENSSLADALSVIAQDAIRVLGACDTVPVRLCEGPGCAGLFVDGSRGRNRRWCSMNTCGNRIKKARLAAK</sequence>
<evidence type="ECO:0000259" key="1">
    <source>
        <dbReference type="Pfam" id="PF11706"/>
    </source>
</evidence>
<evidence type="ECO:0000313" key="2">
    <source>
        <dbReference type="EMBL" id="MFC6154774.1"/>
    </source>
</evidence>
<proteinExistence type="predicted"/>
<reference evidence="3" key="1">
    <citation type="journal article" date="2019" name="Int. J. Syst. Evol. Microbiol.">
        <title>The Global Catalogue of Microorganisms (GCM) 10K type strain sequencing project: providing services to taxonomists for standard genome sequencing and annotation.</title>
        <authorList>
            <consortium name="The Broad Institute Genomics Platform"/>
            <consortium name="The Broad Institute Genome Sequencing Center for Infectious Disease"/>
            <person name="Wu L."/>
            <person name="Ma J."/>
        </authorList>
    </citation>
    <scope>NUCLEOTIDE SEQUENCE [LARGE SCALE GENOMIC DNA]</scope>
    <source>
        <strain evidence="3">DFY28</strain>
    </source>
</reference>
<dbReference type="PANTHER" id="PTHR35525">
    <property type="entry name" value="BLL6575 PROTEIN"/>
    <property type="match status" value="1"/>
</dbReference>
<dbReference type="Proteomes" id="UP001596098">
    <property type="component" value="Unassembled WGS sequence"/>
</dbReference>
<accession>A0ABW1QZ25</accession>